<dbReference type="EMBL" id="LR031576">
    <property type="protein sequence ID" value="VDD15808.1"/>
    <property type="molecule type" value="Genomic_DNA"/>
</dbReference>
<reference evidence="2" key="1">
    <citation type="submission" date="2018-11" db="EMBL/GenBank/DDBJ databases">
        <authorList>
            <consortium name="Genoscope - CEA"/>
            <person name="William W."/>
        </authorList>
    </citation>
    <scope>NUCLEOTIDE SEQUENCE</scope>
</reference>
<gene>
    <name evidence="2" type="ORF">BRAA04T18636Z</name>
</gene>
<evidence type="ECO:0000256" key="1">
    <source>
        <dbReference type="SAM" id="Phobius"/>
    </source>
</evidence>
<keyword evidence="1" id="KW-1133">Transmembrane helix</keyword>
<keyword evidence="1" id="KW-0472">Membrane</keyword>
<proteinExistence type="predicted"/>
<organism evidence="2">
    <name type="scientific">Brassica campestris</name>
    <name type="common">Field mustard</name>
    <dbReference type="NCBI Taxonomy" id="3711"/>
    <lineage>
        <taxon>Eukaryota</taxon>
        <taxon>Viridiplantae</taxon>
        <taxon>Streptophyta</taxon>
        <taxon>Embryophyta</taxon>
        <taxon>Tracheophyta</taxon>
        <taxon>Spermatophyta</taxon>
        <taxon>Magnoliopsida</taxon>
        <taxon>eudicotyledons</taxon>
        <taxon>Gunneridae</taxon>
        <taxon>Pentapetalae</taxon>
        <taxon>rosids</taxon>
        <taxon>malvids</taxon>
        <taxon>Brassicales</taxon>
        <taxon>Brassicaceae</taxon>
        <taxon>Brassiceae</taxon>
        <taxon>Brassica</taxon>
    </lineage>
</organism>
<sequence length="58" mass="6551">MRTSKSLCLVRPMSFPSRRSLAPTVATLMLGLLGQCPMWLESLSITLVFKKTVRVDPW</sequence>
<evidence type="ECO:0000313" key="2">
    <source>
        <dbReference type="EMBL" id="VDD15808.1"/>
    </source>
</evidence>
<name>A0A3P6CQ57_BRACM</name>
<protein>
    <submittedName>
        <fullName evidence="2">Uncharacterized protein</fullName>
    </submittedName>
</protein>
<feature type="transmembrane region" description="Helical" evidence="1">
    <location>
        <begin position="21"/>
        <end position="40"/>
    </location>
</feature>
<keyword evidence="1" id="KW-0812">Transmembrane</keyword>
<dbReference type="AlphaFoldDB" id="A0A3P6CQ57"/>
<accession>A0A3P6CQ57</accession>